<dbReference type="InterPro" id="IPR003749">
    <property type="entry name" value="ThiS/MoaD-like"/>
</dbReference>
<dbReference type="GO" id="GO:1990133">
    <property type="term" value="C:molybdopterin adenylyltransferase complex"/>
    <property type="evidence" value="ECO:0007669"/>
    <property type="project" value="TreeGrafter"/>
</dbReference>
<keyword evidence="7" id="KW-1185">Reference proteome</keyword>
<evidence type="ECO:0000313" key="7">
    <source>
        <dbReference type="Proteomes" id="UP000695562"/>
    </source>
</evidence>
<dbReference type="UniPathway" id="UPA00344"/>
<dbReference type="CDD" id="cd00754">
    <property type="entry name" value="Ubl_MoaD"/>
    <property type="match status" value="1"/>
</dbReference>
<dbReference type="Pfam" id="PF02597">
    <property type="entry name" value="ThiS"/>
    <property type="match status" value="1"/>
</dbReference>
<accession>A0A8J4V4V9</accession>
<evidence type="ECO:0000256" key="3">
    <source>
        <dbReference type="ARBA" id="ARBA00022741"/>
    </source>
</evidence>
<dbReference type="Proteomes" id="UP000695562">
    <property type="component" value="Unassembled WGS sequence"/>
</dbReference>
<keyword evidence="2 5" id="KW-0597">Phosphoprotein</keyword>
<dbReference type="AlphaFoldDB" id="A0A8J4V4V9"/>
<comment type="similarity">
    <text evidence="5">Belongs to the MoaD family. MOCS2A subfamily.</text>
</comment>
<evidence type="ECO:0000313" key="6">
    <source>
        <dbReference type="EMBL" id="KAF2073967.1"/>
    </source>
</evidence>
<comment type="function">
    <text evidence="5">Acts as a sulfur carrier required for molybdopterin biosynthesis. Component of the molybdopterin synthase complex that catalyzes the conversion of precursor Z into molybdopterin by mediating the incorporation of 2 sulfur atoms into precursor Z to generate a dithiolene group. In the complex, serves as sulfur donor by being thiocarboxylated (-COSH) at its C-terminus by by the MOCS3 homolog. After interaction with MOCS2B, the sulfur is then transferred to precursor Z to form molybdopterin.</text>
</comment>
<dbReference type="GO" id="GO:0030366">
    <property type="term" value="F:molybdopterin synthase activity"/>
    <property type="evidence" value="ECO:0007669"/>
    <property type="project" value="UniProtKB-UniRule"/>
</dbReference>
<gene>
    <name evidence="6" type="ORF">CYY_004712</name>
</gene>
<dbReference type="InterPro" id="IPR012675">
    <property type="entry name" value="Beta-grasp_dom_sf"/>
</dbReference>
<proteinExistence type="inferred from homology"/>
<name>A0A8J4V4V9_9MYCE</name>
<reference evidence="6" key="1">
    <citation type="submission" date="2020-01" db="EMBL/GenBank/DDBJ databases">
        <title>Development of genomics and gene disruption for Polysphondylium violaceum indicates a role for the polyketide synthase stlB in stalk morphogenesis.</title>
        <authorList>
            <person name="Narita B."/>
            <person name="Kawabe Y."/>
            <person name="Kin K."/>
            <person name="Saito T."/>
            <person name="Gibbs R."/>
            <person name="Kuspa A."/>
            <person name="Muzny D."/>
            <person name="Queller D."/>
            <person name="Richards S."/>
            <person name="Strassman J."/>
            <person name="Sucgang R."/>
            <person name="Worley K."/>
            <person name="Schaap P."/>
        </authorList>
    </citation>
    <scope>NUCLEOTIDE SEQUENCE</scope>
    <source>
        <strain evidence="6">QSvi11</strain>
    </source>
</reference>
<feature type="modified residue" description="1-thioglycine; alternate" evidence="5">
    <location>
        <position position="86"/>
    </location>
</feature>
<evidence type="ECO:0000256" key="2">
    <source>
        <dbReference type="ARBA" id="ARBA00022553"/>
    </source>
</evidence>
<keyword evidence="4 5" id="KW-0501">Molybdenum cofactor biosynthesis</keyword>
<dbReference type="Gene3D" id="3.10.20.30">
    <property type="match status" value="1"/>
</dbReference>
<dbReference type="PANTHER" id="PTHR33359">
    <property type="entry name" value="MOLYBDOPTERIN SYNTHASE SULFUR CARRIER SUBUNIT"/>
    <property type="match status" value="1"/>
</dbReference>
<feature type="modified residue" description="Glycyl adenylate; alternate" evidence="5">
    <location>
        <position position="86"/>
    </location>
</feature>
<dbReference type="GO" id="GO:1990140">
    <property type="term" value="C:molybdopterin synthase complex"/>
    <property type="evidence" value="ECO:0007669"/>
    <property type="project" value="UniProtKB-UniRule"/>
</dbReference>
<keyword evidence="3 5" id="KW-0547">Nucleotide-binding</keyword>
<sequence length="86" mass="9716">MTIIKCLLFAKVKEVINKGEYIEIELPDTECTTNNLLKHINEQYPQVKDVLSTCLLAINLEFLKRDEDRVIQSTDEVAIIPPVSGG</sequence>
<evidence type="ECO:0000256" key="1">
    <source>
        <dbReference type="ARBA" id="ARBA00022490"/>
    </source>
</evidence>
<keyword evidence="1 5" id="KW-0963">Cytoplasm</keyword>
<comment type="PTM">
    <text evidence="5">C-terminal thiocarboxylation occurs in 2 steps, it is first acyl-adenylated (-COAMP) via the hesA/moeB/thiF part of the MOCS3 homolog, then thiocarboxylated (-COSH) via the rhodanese domain of the MOCS3 homolog.</text>
</comment>
<comment type="pathway">
    <text evidence="5">Cofactor biosynthesis; molybdopterin biosynthesis.</text>
</comment>
<dbReference type="OrthoDB" id="5531344at2759"/>
<dbReference type="InterPro" id="IPR044672">
    <property type="entry name" value="MOCS2A"/>
</dbReference>
<evidence type="ECO:0000256" key="4">
    <source>
        <dbReference type="ARBA" id="ARBA00023150"/>
    </source>
</evidence>
<dbReference type="EMBL" id="AJWJ01000172">
    <property type="protein sequence ID" value="KAF2073967.1"/>
    <property type="molecule type" value="Genomic_DNA"/>
</dbReference>
<dbReference type="HAMAP" id="MF_03051">
    <property type="entry name" value="MOCS2A"/>
    <property type="match status" value="1"/>
</dbReference>
<comment type="caution">
    <text evidence="6">The sequence shown here is derived from an EMBL/GenBank/DDBJ whole genome shotgun (WGS) entry which is preliminary data.</text>
</comment>
<dbReference type="GO" id="GO:0006777">
    <property type="term" value="P:Mo-molybdopterin cofactor biosynthetic process"/>
    <property type="evidence" value="ECO:0007669"/>
    <property type="project" value="UniProtKB-UniRule"/>
</dbReference>
<protein>
    <recommendedName>
        <fullName evidence="5">Molybdopterin synthase sulfur carrier subunit</fullName>
    </recommendedName>
    <alternativeName>
        <fullName evidence="5">Molybdenum cofactor synthesis protein 2 small subunit</fullName>
    </alternativeName>
    <alternativeName>
        <fullName evidence="5">Molybdenum cofactor synthesis protein 2A</fullName>
        <shortName evidence="5">MOCS2A</shortName>
    </alternativeName>
    <alternativeName>
        <fullName evidence="5">Sulfur carrier protein MOCS2A</fullName>
    </alternativeName>
</protein>
<dbReference type="GO" id="GO:0000166">
    <property type="term" value="F:nucleotide binding"/>
    <property type="evidence" value="ECO:0007669"/>
    <property type="project" value="UniProtKB-KW"/>
</dbReference>
<dbReference type="SUPFAM" id="SSF54285">
    <property type="entry name" value="MoaD/ThiS"/>
    <property type="match status" value="1"/>
</dbReference>
<dbReference type="InterPro" id="IPR028887">
    <property type="entry name" value="MOCS2A_euk"/>
</dbReference>
<dbReference type="PANTHER" id="PTHR33359:SF1">
    <property type="entry name" value="MOLYBDOPTERIN SYNTHASE SULFUR CARRIER SUBUNIT"/>
    <property type="match status" value="1"/>
</dbReference>
<comment type="subunit">
    <text evidence="5">Heterotetramer; composed of 2 small (MOCS2A) and 2 large (MOCS2B) subunits.</text>
</comment>
<dbReference type="InterPro" id="IPR016155">
    <property type="entry name" value="Mopterin_synth/thiamin_S_b"/>
</dbReference>
<organism evidence="6 7">
    <name type="scientific">Polysphondylium violaceum</name>
    <dbReference type="NCBI Taxonomy" id="133409"/>
    <lineage>
        <taxon>Eukaryota</taxon>
        <taxon>Amoebozoa</taxon>
        <taxon>Evosea</taxon>
        <taxon>Eumycetozoa</taxon>
        <taxon>Dictyostelia</taxon>
        <taxon>Dictyosteliales</taxon>
        <taxon>Dictyosteliaceae</taxon>
        <taxon>Polysphondylium</taxon>
    </lineage>
</organism>
<comment type="subcellular location">
    <subcellularLocation>
        <location evidence="5">Cytoplasm</location>
    </subcellularLocation>
</comment>
<evidence type="ECO:0000256" key="5">
    <source>
        <dbReference type="HAMAP-Rule" id="MF_03051"/>
    </source>
</evidence>